<dbReference type="InterPro" id="IPR025659">
    <property type="entry name" value="Tubby-like_C"/>
</dbReference>
<dbReference type="Proteomes" id="UP000662873">
    <property type="component" value="Chromosome"/>
</dbReference>
<dbReference type="AlphaFoldDB" id="A0A809R9V0"/>
<reference evidence="1" key="1">
    <citation type="journal article" name="DNA Res.">
        <title>The physiological potential of anammox bacteria as revealed by their core genome structure.</title>
        <authorList>
            <person name="Okubo T."/>
            <person name="Toyoda A."/>
            <person name="Fukuhara K."/>
            <person name="Uchiyama I."/>
            <person name="Harigaya Y."/>
            <person name="Kuroiwa M."/>
            <person name="Suzuki T."/>
            <person name="Murakami Y."/>
            <person name="Suwa Y."/>
            <person name="Takami H."/>
        </authorList>
    </citation>
    <scope>NUCLEOTIDE SEQUENCE</scope>
    <source>
        <strain evidence="1">317325-2</strain>
    </source>
</reference>
<evidence type="ECO:0000313" key="1">
    <source>
        <dbReference type="EMBL" id="BBO23428.1"/>
    </source>
</evidence>
<dbReference type="InterPro" id="IPR007612">
    <property type="entry name" value="LOR"/>
</dbReference>
<accession>A0A809R9V0</accession>
<name>A0A809R9V0_9BACT</name>
<organism evidence="1 2">
    <name type="scientific">Candidatus Nitrosymbiomonas proteolyticus</name>
    <dbReference type="NCBI Taxonomy" id="2608984"/>
    <lineage>
        <taxon>Bacteria</taxon>
        <taxon>Bacillati</taxon>
        <taxon>Armatimonadota</taxon>
        <taxon>Armatimonadota incertae sedis</taxon>
        <taxon>Candidatus Nitrosymbiomonas</taxon>
    </lineage>
</organism>
<protein>
    <submittedName>
        <fullName evidence="1">Uncharacterized protein</fullName>
    </submittedName>
</protein>
<dbReference type="SUPFAM" id="SSF54518">
    <property type="entry name" value="Tubby C-terminal domain-like"/>
    <property type="match status" value="1"/>
</dbReference>
<dbReference type="Pfam" id="PF04525">
    <property type="entry name" value="LOR"/>
    <property type="match status" value="1"/>
</dbReference>
<dbReference type="EMBL" id="AP021858">
    <property type="protein sequence ID" value="BBO23428.1"/>
    <property type="molecule type" value="Genomic_DNA"/>
</dbReference>
<dbReference type="KEGG" id="npy:NPRO_10230"/>
<sequence>MASNYPHVNAPPPVEYPFNQPSYFLKRQLFQLLGQNFRIYDPSGKLALFSHQKAFKLKEDIRIYSDESKATEVLSIKARQIIDFSAAYDVVDARRGQKVGALKRKGWQSIVRDHWILLDESDREIGTIVEDQVALAMVRRFLTNLVPQSYDLMVGPQKAVDFTQRFNPFVYHLDIRFAHQNPIVDRRLALAGAILLAAIEGRQS</sequence>
<proteinExistence type="predicted"/>
<gene>
    <name evidence="1" type="ORF">NPRO_10230</name>
</gene>
<evidence type="ECO:0000313" key="2">
    <source>
        <dbReference type="Proteomes" id="UP000662873"/>
    </source>
</evidence>